<dbReference type="GO" id="GO:0045944">
    <property type="term" value="P:positive regulation of transcription by RNA polymerase II"/>
    <property type="evidence" value="ECO:0007669"/>
    <property type="project" value="TreeGrafter"/>
</dbReference>
<dbReference type="PROSITE" id="PS50053">
    <property type="entry name" value="UBIQUITIN_2"/>
    <property type="match status" value="1"/>
</dbReference>
<organism evidence="5">
    <name type="scientific">Rhipicephalus appendiculatus</name>
    <name type="common">Brown ear tick</name>
    <dbReference type="NCBI Taxonomy" id="34631"/>
    <lineage>
        <taxon>Eukaryota</taxon>
        <taxon>Metazoa</taxon>
        <taxon>Ecdysozoa</taxon>
        <taxon>Arthropoda</taxon>
        <taxon>Chelicerata</taxon>
        <taxon>Arachnida</taxon>
        <taxon>Acari</taxon>
        <taxon>Parasitiformes</taxon>
        <taxon>Ixodida</taxon>
        <taxon>Ixodoidea</taxon>
        <taxon>Ixodidae</taxon>
        <taxon>Rhipicephalinae</taxon>
        <taxon>Rhipicephalus</taxon>
        <taxon>Rhipicephalus</taxon>
    </lineage>
</organism>
<sequence>MPRKRKIPPSNKPVEFKQEVQSENQKEEQLFDIGNSRNLFGSNIFSRDAILAVENRLKQSPGNQSTALASKRTPKTKCVTEKPAEADDECIVLSQGSTTSTTSEKSLRRSPRKRIKQLTPSSPVVPSKETSQILQRLEMLERVTCQDIILSDEDSTDSLVCLDESPVSLPEEDDDLILMVQCQSRMLKYSIPQDKPFAEILEKLAQECGVETCQVMLLAKEQPVQPEDTPQSLALSSADILDCIIRKYAGPSGKAANNITLRFQCANKRSTESIEVALDEPLQKGAKMFAEKVGLPFSKLVYKFDGEKVQLRSTPEELGIEDGDCVDVSIRS</sequence>
<dbReference type="AlphaFoldDB" id="A0A131YRT6"/>
<dbReference type="Gene3D" id="3.10.20.90">
    <property type="entry name" value="Phosphatidylinositol 3-kinase Catalytic Subunit, Chain A, domain 1"/>
    <property type="match status" value="2"/>
</dbReference>
<feature type="compositionally biased region" description="Basic and acidic residues" evidence="3">
    <location>
        <begin position="14"/>
        <end position="28"/>
    </location>
</feature>
<reference evidence="5" key="1">
    <citation type="journal article" date="2016" name="Ticks Tick Borne Dis.">
        <title>De novo assembly and annotation of the salivary gland transcriptome of Rhipicephalus appendiculatus male and female ticks during blood feeding.</title>
        <authorList>
            <person name="de Castro M.H."/>
            <person name="de Klerk D."/>
            <person name="Pienaar R."/>
            <person name="Latif A.A."/>
            <person name="Rees D.J."/>
            <person name="Mans B.J."/>
        </authorList>
    </citation>
    <scope>NUCLEOTIDE SEQUENCE</scope>
    <source>
        <tissue evidence="5">Salivary glands</tissue>
    </source>
</reference>
<name>A0A131YRT6_RHIAP</name>
<evidence type="ECO:0000256" key="3">
    <source>
        <dbReference type="SAM" id="MobiDB-lite"/>
    </source>
</evidence>
<dbReference type="PANTHER" id="PTHR47187:SF1">
    <property type="entry name" value="NFATC2-INTERACTING PROTEIN"/>
    <property type="match status" value="1"/>
</dbReference>
<feature type="domain" description="Ubiquitin-like" evidence="4">
    <location>
        <begin position="259"/>
        <end position="332"/>
    </location>
</feature>
<dbReference type="InterPro" id="IPR000626">
    <property type="entry name" value="Ubiquitin-like_dom"/>
</dbReference>
<accession>A0A131YRT6</accession>
<dbReference type="SUPFAM" id="SSF54236">
    <property type="entry name" value="Ubiquitin-like"/>
    <property type="match status" value="2"/>
</dbReference>
<dbReference type="InterPro" id="IPR052324">
    <property type="entry name" value="NFATC2-Int_DNA_Repair"/>
</dbReference>
<evidence type="ECO:0000259" key="4">
    <source>
        <dbReference type="PROSITE" id="PS50053"/>
    </source>
</evidence>
<evidence type="ECO:0000256" key="1">
    <source>
        <dbReference type="ARBA" id="ARBA00004123"/>
    </source>
</evidence>
<dbReference type="InterPro" id="IPR022617">
    <property type="entry name" value="Rad60/SUMO-like_dom"/>
</dbReference>
<proteinExistence type="predicted"/>
<evidence type="ECO:0000313" key="5">
    <source>
        <dbReference type="EMBL" id="JAP81242.1"/>
    </source>
</evidence>
<dbReference type="EMBL" id="GEDV01007315">
    <property type="protein sequence ID" value="JAP81242.1"/>
    <property type="molecule type" value="Transcribed_RNA"/>
</dbReference>
<feature type="region of interest" description="Disordered" evidence="3">
    <location>
        <begin position="93"/>
        <end position="130"/>
    </location>
</feature>
<feature type="region of interest" description="Disordered" evidence="3">
    <location>
        <begin position="1"/>
        <end position="28"/>
    </location>
</feature>
<dbReference type="GO" id="GO:0005634">
    <property type="term" value="C:nucleus"/>
    <property type="evidence" value="ECO:0007669"/>
    <property type="project" value="UniProtKB-SubCell"/>
</dbReference>
<feature type="compositionally biased region" description="Polar residues" evidence="3">
    <location>
        <begin position="94"/>
        <end position="104"/>
    </location>
</feature>
<dbReference type="InterPro" id="IPR029071">
    <property type="entry name" value="Ubiquitin-like_domsf"/>
</dbReference>
<dbReference type="PANTHER" id="PTHR47187">
    <property type="entry name" value="NFATC2-INTERACTING PROTEIN"/>
    <property type="match status" value="1"/>
</dbReference>
<evidence type="ECO:0000256" key="2">
    <source>
        <dbReference type="ARBA" id="ARBA00023242"/>
    </source>
</evidence>
<keyword evidence="2" id="KW-0539">Nucleus</keyword>
<dbReference type="CDD" id="cd01763">
    <property type="entry name" value="Ubl_SUMO_like"/>
    <property type="match status" value="1"/>
</dbReference>
<feature type="compositionally biased region" description="Polar residues" evidence="3">
    <location>
        <begin position="118"/>
        <end position="130"/>
    </location>
</feature>
<comment type="subcellular location">
    <subcellularLocation>
        <location evidence="1">Nucleus</location>
    </subcellularLocation>
</comment>
<dbReference type="Pfam" id="PF11976">
    <property type="entry name" value="Rad60-SLD"/>
    <property type="match status" value="1"/>
</dbReference>
<protein>
    <recommendedName>
        <fullName evidence="4">Ubiquitin-like domain-containing protein</fullName>
    </recommendedName>
</protein>